<dbReference type="Proteomes" id="UP000321820">
    <property type="component" value="Chromosome"/>
</dbReference>
<evidence type="ECO:0000259" key="3">
    <source>
        <dbReference type="PROSITE" id="PS50930"/>
    </source>
</evidence>
<dbReference type="Pfam" id="PF00072">
    <property type="entry name" value="Response_reg"/>
    <property type="match status" value="1"/>
</dbReference>
<name>A0A5B9E4Z6_9BACT</name>
<dbReference type="Gene3D" id="3.40.50.2300">
    <property type="match status" value="1"/>
</dbReference>
<dbReference type="KEGG" id="talb:FTW19_02945"/>
<dbReference type="PANTHER" id="PTHR37299">
    <property type="entry name" value="TRANSCRIPTIONAL REGULATOR-RELATED"/>
    <property type="match status" value="1"/>
</dbReference>
<dbReference type="InterPro" id="IPR046947">
    <property type="entry name" value="LytR-like"/>
</dbReference>
<dbReference type="PANTHER" id="PTHR37299:SF1">
    <property type="entry name" value="STAGE 0 SPORULATION PROTEIN A HOMOLOG"/>
    <property type="match status" value="1"/>
</dbReference>
<dbReference type="SMART" id="SM00850">
    <property type="entry name" value="LytTR"/>
    <property type="match status" value="1"/>
</dbReference>
<dbReference type="PROSITE" id="PS50930">
    <property type="entry name" value="HTH_LYTTR"/>
    <property type="match status" value="1"/>
</dbReference>
<reference evidence="4 5" key="1">
    <citation type="submission" date="2019-08" db="EMBL/GenBank/DDBJ databases">
        <title>Complete genome sequence of Terriglobus albidus strain ORNL.</title>
        <authorList>
            <person name="Podar M."/>
        </authorList>
    </citation>
    <scope>NUCLEOTIDE SEQUENCE [LARGE SCALE GENOMIC DNA]</scope>
    <source>
        <strain evidence="4 5">ORNL</strain>
    </source>
</reference>
<dbReference type="OrthoDB" id="9809318at2"/>
<evidence type="ECO:0000256" key="1">
    <source>
        <dbReference type="PROSITE-ProRule" id="PRU00169"/>
    </source>
</evidence>
<dbReference type="SMART" id="SM00448">
    <property type="entry name" value="REC"/>
    <property type="match status" value="1"/>
</dbReference>
<feature type="modified residue" description="4-aspartylphosphate" evidence="1">
    <location>
        <position position="55"/>
    </location>
</feature>
<feature type="domain" description="HTH LytTR-type" evidence="3">
    <location>
        <begin position="160"/>
        <end position="264"/>
    </location>
</feature>
<dbReference type="Gene3D" id="2.40.50.1020">
    <property type="entry name" value="LytTr DNA-binding domain"/>
    <property type="match status" value="1"/>
</dbReference>
<organism evidence="4 5">
    <name type="scientific">Terriglobus albidus</name>
    <dbReference type="NCBI Taxonomy" id="1592106"/>
    <lineage>
        <taxon>Bacteria</taxon>
        <taxon>Pseudomonadati</taxon>
        <taxon>Acidobacteriota</taxon>
        <taxon>Terriglobia</taxon>
        <taxon>Terriglobales</taxon>
        <taxon>Acidobacteriaceae</taxon>
        <taxon>Terriglobus</taxon>
    </lineage>
</organism>
<dbReference type="AlphaFoldDB" id="A0A5B9E4Z6"/>
<dbReference type="InterPro" id="IPR001789">
    <property type="entry name" value="Sig_transdc_resp-reg_receiver"/>
</dbReference>
<dbReference type="GO" id="GO:0000156">
    <property type="term" value="F:phosphorelay response regulator activity"/>
    <property type="evidence" value="ECO:0007669"/>
    <property type="project" value="InterPro"/>
</dbReference>
<dbReference type="InterPro" id="IPR011006">
    <property type="entry name" value="CheY-like_superfamily"/>
</dbReference>
<keyword evidence="1" id="KW-0597">Phosphoprotein</keyword>
<dbReference type="GO" id="GO:0003677">
    <property type="term" value="F:DNA binding"/>
    <property type="evidence" value="ECO:0007669"/>
    <property type="project" value="InterPro"/>
</dbReference>
<gene>
    <name evidence="4" type="ORF">FTW19_02945</name>
</gene>
<accession>A0A5B9E4Z6</accession>
<proteinExistence type="predicted"/>
<dbReference type="SUPFAM" id="SSF52172">
    <property type="entry name" value="CheY-like"/>
    <property type="match status" value="1"/>
</dbReference>
<keyword evidence="5" id="KW-1185">Reference proteome</keyword>
<evidence type="ECO:0000259" key="2">
    <source>
        <dbReference type="PROSITE" id="PS50110"/>
    </source>
</evidence>
<dbReference type="Pfam" id="PF04397">
    <property type="entry name" value="LytTR"/>
    <property type="match status" value="1"/>
</dbReference>
<protein>
    <submittedName>
        <fullName evidence="4">Response regulator transcription factor</fullName>
    </submittedName>
</protein>
<evidence type="ECO:0000313" key="4">
    <source>
        <dbReference type="EMBL" id="QEE27058.1"/>
    </source>
</evidence>
<evidence type="ECO:0000313" key="5">
    <source>
        <dbReference type="Proteomes" id="UP000321820"/>
    </source>
</evidence>
<dbReference type="PROSITE" id="PS50110">
    <property type="entry name" value="RESPONSE_REGULATORY"/>
    <property type="match status" value="1"/>
</dbReference>
<dbReference type="EMBL" id="CP042806">
    <property type="protein sequence ID" value="QEE27058.1"/>
    <property type="molecule type" value="Genomic_DNA"/>
</dbReference>
<dbReference type="InterPro" id="IPR007492">
    <property type="entry name" value="LytTR_DNA-bd_dom"/>
</dbReference>
<feature type="domain" description="Response regulatory" evidence="2">
    <location>
        <begin position="4"/>
        <end position="117"/>
    </location>
</feature>
<sequence>MSLRALIVDDEALARTRMNRLLSGDPEIEISGECRNSREAYAFLSSQTVDVVFLDIQMPGENGFDLIEKIGFRKMPVTVFVTAHNHYAIRAFEVHALDYLTKPIEQERLASTIEHVKQRVRERTGEHPSVSYRGDLEETLRSMLASLGPSSQTVSYTKRLLVPDGAKTTFIDVETIEWIEAADYYVRIHSGQKEFLLRESMKDLAAALDPSRFVRIHRSAIVNLACVREVFREGRGDGTVVLSGGRRLPMSSVGWKALLASGRS</sequence>
<dbReference type="RefSeq" id="WP_147646253.1">
    <property type="nucleotide sequence ID" value="NZ_CP042806.1"/>
</dbReference>